<keyword evidence="2" id="KW-1185">Reference proteome</keyword>
<comment type="caution">
    <text evidence="1">The sequence shown here is derived from an EMBL/GenBank/DDBJ whole genome shotgun (WGS) entry which is preliminary data.</text>
</comment>
<evidence type="ECO:0000313" key="2">
    <source>
        <dbReference type="Proteomes" id="UP001459277"/>
    </source>
</evidence>
<dbReference type="PANTHER" id="PTHR33144">
    <property type="entry name" value="OS10G0409366 PROTEIN-RELATED"/>
    <property type="match status" value="1"/>
</dbReference>
<accession>A0AAW2BYD0</accession>
<dbReference type="InterPro" id="IPR004252">
    <property type="entry name" value="Probable_transposase_24"/>
</dbReference>
<name>A0AAW2BYD0_9ROSI</name>
<dbReference type="Pfam" id="PF03004">
    <property type="entry name" value="Transposase_24"/>
    <property type="match status" value="1"/>
</dbReference>
<gene>
    <name evidence="1" type="ORF">SO802_029264</name>
</gene>
<dbReference type="AlphaFoldDB" id="A0AAW2BYD0"/>
<protein>
    <submittedName>
        <fullName evidence="1">Uncharacterized protein</fullName>
    </submittedName>
</protein>
<sequence>MDDKGWRHKMRRPIFLKRQGRLPLMTMRHSPLKRYLIDPDIIQPPDQMGWAMHILGVLRRNRRMKLKKDHVKVGVTKEQLLAVTPPGVMEDQWREMVNYWFHEKTVRVSDKNKDNRDKQKEIATSGAQSFAQICDDMAKANGVPVEHADIYLKVYRRRDGTGVTPRAQENIVSIIRIEF</sequence>
<dbReference type="Proteomes" id="UP001459277">
    <property type="component" value="Unassembled WGS sequence"/>
</dbReference>
<proteinExistence type="predicted"/>
<evidence type="ECO:0000313" key="1">
    <source>
        <dbReference type="EMBL" id="KAK9989025.1"/>
    </source>
</evidence>
<reference evidence="1 2" key="1">
    <citation type="submission" date="2024-01" db="EMBL/GenBank/DDBJ databases">
        <title>A telomere-to-telomere, gap-free genome of sweet tea (Lithocarpus litseifolius).</title>
        <authorList>
            <person name="Zhou J."/>
        </authorList>
    </citation>
    <scope>NUCLEOTIDE SEQUENCE [LARGE SCALE GENOMIC DNA]</scope>
    <source>
        <strain evidence="1">Zhou-2022a</strain>
        <tissue evidence="1">Leaf</tissue>
    </source>
</reference>
<organism evidence="1 2">
    <name type="scientific">Lithocarpus litseifolius</name>
    <dbReference type="NCBI Taxonomy" id="425828"/>
    <lineage>
        <taxon>Eukaryota</taxon>
        <taxon>Viridiplantae</taxon>
        <taxon>Streptophyta</taxon>
        <taxon>Embryophyta</taxon>
        <taxon>Tracheophyta</taxon>
        <taxon>Spermatophyta</taxon>
        <taxon>Magnoliopsida</taxon>
        <taxon>eudicotyledons</taxon>
        <taxon>Gunneridae</taxon>
        <taxon>Pentapetalae</taxon>
        <taxon>rosids</taxon>
        <taxon>fabids</taxon>
        <taxon>Fagales</taxon>
        <taxon>Fagaceae</taxon>
        <taxon>Lithocarpus</taxon>
    </lineage>
</organism>
<dbReference type="PANTHER" id="PTHR33144:SF25">
    <property type="entry name" value="DUF4216 DOMAIN-CONTAINING PROTEIN"/>
    <property type="match status" value="1"/>
</dbReference>
<dbReference type="EMBL" id="JAZDWU010000010">
    <property type="protein sequence ID" value="KAK9989025.1"/>
    <property type="molecule type" value="Genomic_DNA"/>
</dbReference>